<keyword evidence="4 14" id="KW-0808">Transferase</keyword>
<dbReference type="Gene3D" id="3.40.50.12160">
    <property type="entry name" value="Methylthiotransferase, N-terminal domain"/>
    <property type="match status" value="1"/>
</dbReference>
<protein>
    <recommendedName>
        <fullName evidence="10 14">tRNA-2-methylthio-N(6)-dimethylallyladenosine synthase</fullName>
        <ecNumber evidence="10 14">2.8.4.3</ecNumber>
    </recommendedName>
    <alternativeName>
        <fullName evidence="14">(Dimethylallyl)adenosine tRNA methylthiotransferase MiaB</fullName>
    </alternativeName>
    <alternativeName>
        <fullName evidence="14">tRNA-i(6)A37 methylthiotransferase</fullName>
    </alternativeName>
</protein>
<keyword evidence="5 14" id="KW-0949">S-adenosyl-L-methionine</keyword>
<dbReference type="GO" id="GO:0051539">
    <property type="term" value="F:4 iron, 4 sulfur cluster binding"/>
    <property type="evidence" value="ECO:0007669"/>
    <property type="project" value="UniProtKB-UniRule"/>
</dbReference>
<evidence type="ECO:0000256" key="13">
    <source>
        <dbReference type="ARBA" id="ARBA00052587"/>
    </source>
</evidence>
<dbReference type="EC" id="2.8.4.3" evidence="10 14"/>
<dbReference type="PROSITE" id="PS50926">
    <property type="entry name" value="TRAM"/>
    <property type="match status" value="1"/>
</dbReference>
<dbReference type="InterPro" id="IPR058240">
    <property type="entry name" value="rSAM_sf"/>
</dbReference>
<dbReference type="PROSITE" id="PS51918">
    <property type="entry name" value="RADICAL_SAM"/>
    <property type="match status" value="1"/>
</dbReference>
<sequence length="466" mass="52449">MKAPFDGGVLIKTYGCQMNEYDSEKMAALLKNTFGLEQVDTPDAADVLLLNTCSVREKAQEKVFDELGKWKQWKAEKSNRIIGVGGCVASQEGEHIRERAPYVDVIFGPQTLHRLPQMIREALQARQQSEQRAPVIDISFPEIEKFDHLPKPEASSVTAFVSVMEGCSKYCTFCVVPYTRGEEVSRPFEDVMAEVRALAAQGVREINLLGQNVNAYRGEMADGDIADLSVLIHAVAQVPGIDRIRFTTSHPNEMTQAIIDTFAEVPELVSHLHLPIQSGSDRILALMKRNHLVLEYKSVIRRIRQHRPHLSLSGDFIVGFPGETEEDHLKTLQLVEELQYDRSFSFIYSPRPGTPAASLPDDVPMEVKKRRLYELQELLNRQTQAFSEAMVGTVQRVLVERPSRKSVHEMAGRTENNRVVNFPGSVELIGQFVDVKITDAFTNSLRGEIVDTPEADRVRAPQYYAL</sequence>
<dbReference type="InterPro" id="IPR013848">
    <property type="entry name" value="Methylthiotransferase_N"/>
</dbReference>
<dbReference type="OrthoDB" id="9805215at2"/>
<evidence type="ECO:0000256" key="9">
    <source>
        <dbReference type="ARBA" id="ARBA00023014"/>
    </source>
</evidence>
<dbReference type="GO" id="GO:0035597">
    <property type="term" value="F:tRNA-2-methylthio-N(6)-dimethylallyladenosine(37) synthase activity"/>
    <property type="evidence" value="ECO:0007669"/>
    <property type="project" value="UniProtKB-EC"/>
</dbReference>
<comment type="similarity">
    <text evidence="14">Belongs to the methylthiotransferase family. MiaB subfamily.</text>
</comment>
<feature type="binding site" evidence="14">
    <location>
        <position position="87"/>
    </location>
    <ligand>
        <name>[4Fe-4S] cluster</name>
        <dbReference type="ChEBI" id="CHEBI:49883"/>
        <label>1</label>
    </ligand>
</feature>
<dbReference type="InterPro" id="IPR007197">
    <property type="entry name" value="rSAM"/>
</dbReference>
<evidence type="ECO:0000256" key="14">
    <source>
        <dbReference type="HAMAP-Rule" id="MF_01864"/>
    </source>
</evidence>
<dbReference type="SFLD" id="SFLDG01082">
    <property type="entry name" value="B12-binding_domain_containing"/>
    <property type="match status" value="1"/>
</dbReference>
<dbReference type="SMART" id="SM00729">
    <property type="entry name" value="Elp3"/>
    <property type="match status" value="1"/>
</dbReference>
<feature type="binding site" evidence="14">
    <location>
        <position position="174"/>
    </location>
    <ligand>
        <name>[4Fe-4S] cluster</name>
        <dbReference type="ChEBI" id="CHEBI:49883"/>
        <label>2</label>
        <note>4Fe-4S-S-AdoMet</note>
    </ligand>
</feature>
<dbReference type="InterPro" id="IPR038135">
    <property type="entry name" value="Methylthiotransferase_N_sf"/>
</dbReference>
<dbReference type="InterPro" id="IPR020612">
    <property type="entry name" value="Methylthiotransferase_CS"/>
</dbReference>
<gene>
    <name evidence="14" type="primary">miaB</name>
    <name evidence="18" type="ORF">SAMN05443662_1322</name>
</gene>
<comment type="subcellular location">
    <subcellularLocation>
        <location evidence="14">Cytoplasm</location>
    </subcellularLocation>
</comment>
<evidence type="ECO:0000256" key="2">
    <source>
        <dbReference type="ARBA" id="ARBA00022485"/>
    </source>
</evidence>
<dbReference type="SFLD" id="SFLDS00029">
    <property type="entry name" value="Radical_SAM"/>
    <property type="match status" value="1"/>
</dbReference>
<comment type="catalytic activity">
    <reaction evidence="11">
        <text>N(6)-dimethylallyladenosine(37) in tRNA + (sulfur carrier)-SH + AH2 + S-adenosyl-L-methionine = 2-thio-N(6)-dimethylallyladenosine(37) in tRNA + (sulfur carrier)-H + 5'-deoxyadenosine + L-methionine + A + H(+)</text>
        <dbReference type="Rhea" id="RHEA:36339"/>
        <dbReference type="Rhea" id="RHEA-COMP:10375"/>
        <dbReference type="Rhea" id="RHEA-COMP:10377"/>
        <dbReference type="Rhea" id="RHEA-COMP:14737"/>
        <dbReference type="Rhea" id="RHEA-COMP:14739"/>
        <dbReference type="ChEBI" id="CHEBI:13193"/>
        <dbReference type="ChEBI" id="CHEBI:15378"/>
        <dbReference type="ChEBI" id="CHEBI:17319"/>
        <dbReference type="ChEBI" id="CHEBI:17499"/>
        <dbReference type="ChEBI" id="CHEBI:29917"/>
        <dbReference type="ChEBI" id="CHEBI:57844"/>
        <dbReference type="ChEBI" id="CHEBI:59789"/>
        <dbReference type="ChEBI" id="CHEBI:64428"/>
        <dbReference type="ChEBI" id="CHEBI:74415"/>
        <dbReference type="ChEBI" id="CHEBI:74416"/>
    </reaction>
    <physiologicalReaction direction="left-to-right" evidence="11">
        <dbReference type="Rhea" id="RHEA:36340"/>
    </physiologicalReaction>
</comment>
<feature type="binding site" evidence="14">
    <location>
        <position position="16"/>
    </location>
    <ligand>
        <name>[4Fe-4S] cluster</name>
        <dbReference type="ChEBI" id="CHEBI:49883"/>
        <label>1</label>
    </ligand>
</feature>
<dbReference type="Pfam" id="PF00919">
    <property type="entry name" value="UPF0004"/>
    <property type="match status" value="1"/>
</dbReference>
<feature type="domain" description="Radical SAM core" evidence="17">
    <location>
        <begin position="153"/>
        <end position="385"/>
    </location>
</feature>
<dbReference type="STRING" id="364032.SAMN05443662_1322"/>
<evidence type="ECO:0000256" key="1">
    <source>
        <dbReference type="ARBA" id="ARBA00003234"/>
    </source>
</evidence>
<dbReference type="RefSeq" id="WP_074201822.1">
    <property type="nucleotide sequence ID" value="NZ_FSRE01000003.1"/>
</dbReference>
<evidence type="ECO:0000256" key="11">
    <source>
        <dbReference type="ARBA" id="ARBA00050926"/>
    </source>
</evidence>
<keyword evidence="9 14" id="KW-0411">Iron-sulfur</keyword>
<evidence type="ECO:0000256" key="5">
    <source>
        <dbReference type="ARBA" id="ARBA00022691"/>
    </source>
</evidence>
<evidence type="ECO:0000313" key="19">
    <source>
        <dbReference type="Proteomes" id="UP000198461"/>
    </source>
</evidence>
<dbReference type="PANTHER" id="PTHR43020:SF2">
    <property type="entry name" value="MITOCHONDRIAL TRNA METHYLTHIOTRANSFERASE CDK5RAP1"/>
    <property type="match status" value="1"/>
</dbReference>
<feature type="binding site" evidence="14">
    <location>
        <position position="167"/>
    </location>
    <ligand>
        <name>[4Fe-4S] cluster</name>
        <dbReference type="ChEBI" id="CHEBI:49883"/>
        <label>2</label>
        <note>4Fe-4S-S-AdoMet</note>
    </ligand>
</feature>
<name>A0A1N6GFR5_9GAMM</name>
<evidence type="ECO:0000313" key="18">
    <source>
        <dbReference type="EMBL" id="SIO06334.1"/>
    </source>
</evidence>
<comment type="catalytic activity">
    <reaction evidence="12">
        <text>2-thio-N(6)-dimethylallyladenosine(37) in tRNA + S-adenosyl-L-methionine = 2-methylsulfanyl-N(6)-dimethylallyladenosine(37) in tRNA + S-adenosyl-L-homocysteine + H(+)</text>
        <dbReference type="Rhea" id="RHEA:37063"/>
        <dbReference type="Rhea" id="RHEA-COMP:10376"/>
        <dbReference type="Rhea" id="RHEA-COMP:10377"/>
        <dbReference type="ChEBI" id="CHEBI:15378"/>
        <dbReference type="ChEBI" id="CHEBI:57856"/>
        <dbReference type="ChEBI" id="CHEBI:59789"/>
        <dbReference type="ChEBI" id="CHEBI:74416"/>
        <dbReference type="ChEBI" id="CHEBI:74417"/>
    </reaction>
    <physiologicalReaction direction="left-to-right" evidence="12">
        <dbReference type="Rhea" id="RHEA:37064"/>
    </physiologicalReaction>
</comment>
<feature type="binding site" evidence="14">
    <location>
        <position position="53"/>
    </location>
    <ligand>
        <name>[4Fe-4S] cluster</name>
        <dbReference type="ChEBI" id="CHEBI:49883"/>
        <label>1</label>
    </ligand>
</feature>
<dbReference type="SFLD" id="SFLDG01061">
    <property type="entry name" value="methylthiotransferase"/>
    <property type="match status" value="1"/>
</dbReference>
<comment type="catalytic activity">
    <reaction evidence="13">
        <text>N(6)-dimethylallyladenosine(37) in tRNA + (sulfur carrier)-SH + AH2 + 2 S-adenosyl-L-methionine = 2-methylsulfanyl-N(6)-dimethylallyladenosine(37) in tRNA + (sulfur carrier)-H + 5'-deoxyadenosine + L-methionine + A + S-adenosyl-L-homocysteine + 2 H(+)</text>
        <dbReference type="Rhea" id="RHEA:37067"/>
        <dbReference type="Rhea" id="RHEA-COMP:10375"/>
        <dbReference type="Rhea" id="RHEA-COMP:10376"/>
        <dbReference type="Rhea" id="RHEA-COMP:14737"/>
        <dbReference type="Rhea" id="RHEA-COMP:14739"/>
        <dbReference type="ChEBI" id="CHEBI:13193"/>
        <dbReference type="ChEBI" id="CHEBI:15378"/>
        <dbReference type="ChEBI" id="CHEBI:17319"/>
        <dbReference type="ChEBI" id="CHEBI:17499"/>
        <dbReference type="ChEBI" id="CHEBI:29917"/>
        <dbReference type="ChEBI" id="CHEBI:57844"/>
        <dbReference type="ChEBI" id="CHEBI:57856"/>
        <dbReference type="ChEBI" id="CHEBI:59789"/>
        <dbReference type="ChEBI" id="CHEBI:64428"/>
        <dbReference type="ChEBI" id="CHEBI:74415"/>
        <dbReference type="ChEBI" id="CHEBI:74417"/>
        <dbReference type="EC" id="2.8.4.3"/>
    </reaction>
    <physiologicalReaction direction="left-to-right" evidence="13">
        <dbReference type="Rhea" id="RHEA:37068"/>
    </physiologicalReaction>
</comment>
<reference evidence="18 19" key="1">
    <citation type="submission" date="2016-11" db="EMBL/GenBank/DDBJ databases">
        <authorList>
            <person name="Jaros S."/>
            <person name="Januszkiewicz K."/>
            <person name="Wedrychowicz H."/>
        </authorList>
    </citation>
    <scope>NUCLEOTIDE SEQUENCE [LARGE SCALE GENOMIC DNA]</scope>
    <source>
        <strain evidence="18 19">DSM 17737</strain>
    </source>
</reference>
<evidence type="ECO:0000256" key="8">
    <source>
        <dbReference type="ARBA" id="ARBA00023004"/>
    </source>
</evidence>
<comment type="cofactor">
    <cofactor evidence="14">
        <name>[4Fe-4S] cluster</name>
        <dbReference type="ChEBI" id="CHEBI:49883"/>
    </cofactor>
    <text evidence="14">Binds 2 [4Fe-4S] clusters. One cluster is coordinated with 3 cysteines and an exchangeable S-adenosyl-L-methionine.</text>
</comment>
<evidence type="ECO:0000256" key="3">
    <source>
        <dbReference type="ARBA" id="ARBA00022490"/>
    </source>
</evidence>
<dbReference type="GO" id="GO:0005829">
    <property type="term" value="C:cytosol"/>
    <property type="evidence" value="ECO:0007669"/>
    <property type="project" value="TreeGrafter"/>
</dbReference>
<dbReference type="SUPFAM" id="SSF102114">
    <property type="entry name" value="Radical SAM enzymes"/>
    <property type="match status" value="1"/>
</dbReference>
<evidence type="ECO:0000259" key="16">
    <source>
        <dbReference type="PROSITE" id="PS51449"/>
    </source>
</evidence>
<keyword evidence="3 14" id="KW-0963">Cytoplasm</keyword>
<dbReference type="CDD" id="cd01335">
    <property type="entry name" value="Radical_SAM"/>
    <property type="match status" value="1"/>
</dbReference>
<dbReference type="InterPro" id="IPR006638">
    <property type="entry name" value="Elp3/MiaA/NifB-like_rSAM"/>
</dbReference>
<evidence type="ECO:0000256" key="7">
    <source>
        <dbReference type="ARBA" id="ARBA00022723"/>
    </source>
</evidence>
<evidence type="ECO:0000256" key="12">
    <source>
        <dbReference type="ARBA" id="ARBA00052380"/>
    </source>
</evidence>
<evidence type="ECO:0000259" key="17">
    <source>
        <dbReference type="PROSITE" id="PS51918"/>
    </source>
</evidence>
<proteinExistence type="inferred from homology"/>
<dbReference type="Pfam" id="PF01938">
    <property type="entry name" value="TRAM"/>
    <property type="match status" value="1"/>
</dbReference>
<keyword evidence="7 14" id="KW-0479">Metal-binding</keyword>
<dbReference type="AlphaFoldDB" id="A0A1N6GFR5"/>
<dbReference type="InterPro" id="IPR023404">
    <property type="entry name" value="rSAM_horseshoe"/>
</dbReference>
<accession>A0A1N6GFR5</accession>
<evidence type="ECO:0000256" key="4">
    <source>
        <dbReference type="ARBA" id="ARBA00022679"/>
    </source>
</evidence>
<keyword evidence="2 14" id="KW-0004">4Fe-4S</keyword>
<feature type="domain" description="TRAM" evidence="15">
    <location>
        <begin position="388"/>
        <end position="451"/>
    </location>
</feature>
<dbReference type="InterPro" id="IPR002792">
    <property type="entry name" value="TRAM_dom"/>
</dbReference>
<dbReference type="SFLD" id="SFLDF00273">
    <property type="entry name" value="(dimethylallyl)adenosine_tRNA"/>
    <property type="match status" value="1"/>
</dbReference>
<dbReference type="FunFam" id="3.80.30.20:FF:000001">
    <property type="entry name" value="tRNA-2-methylthio-N(6)-dimethylallyladenosine synthase 2"/>
    <property type="match status" value="1"/>
</dbReference>
<dbReference type="PROSITE" id="PS51449">
    <property type="entry name" value="MTTASE_N"/>
    <property type="match status" value="1"/>
</dbReference>
<dbReference type="Gene3D" id="3.80.30.20">
    <property type="entry name" value="tm_1862 like domain"/>
    <property type="match status" value="1"/>
</dbReference>
<comment type="function">
    <text evidence="1 14">Catalyzes the methylthiolation of N6-(dimethylallyl)adenosine (i(6)A), leading to the formation of 2-methylthio-N6-(dimethylallyl)adenosine (ms(2)i(6)A) at position 37 in tRNAs that read codons beginning with uridine.</text>
</comment>
<dbReference type="HAMAP" id="MF_01864">
    <property type="entry name" value="tRNA_metthiotr_MiaB"/>
    <property type="match status" value="1"/>
</dbReference>
<evidence type="ECO:0000256" key="6">
    <source>
        <dbReference type="ARBA" id="ARBA00022694"/>
    </source>
</evidence>
<feature type="binding site" evidence="14">
    <location>
        <position position="171"/>
    </location>
    <ligand>
        <name>[4Fe-4S] cluster</name>
        <dbReference type="ChEBI" id="CHEBI:49883"/>
        <label>2</label>
        <note>4Fe-4S-S-AdoMet</note>
    </ligand>
</feature>
<evidence type="ECO:0000256" key="10">
    <source>
        <dbReference type="ARBA" id="ARBA00033765"/>
    </source>
</evidence>
<dbReference type="Proteomes" id="UP000198461">
    <property type="component" value="Unassembled WGS sequence"/>
</dbReference>
<keyword evidence="6 14" id="KW-0819">tRNA processing</keyword>
<dbReference type="NCBIfam" id="TIGR00089">
    <property type="entry name" value="MiaB/RimO family radical SAM methylthiotransferase"/>
    <property type="match status" value="1"/>
</dbReference>
<dbReference type="InterPro" id="IPR006463">
    <property type="entry name" value="MiaB_methiolase"/>
</dbReference>
<evidence type="ECO:0000259" key="15">
    <source>
        <dbReference type="PROSITE" id="PS50926"/>
    </source>
</evidence>
<dbReference type="NCBIfam" id="TIGR01574">
    <property type="entry name" value="miaB-methiolase"/>
    <property type="match status" value="1"/>
</dbReference>
<dbReference type="EMBL" id="FSRE01000003">
    <property type="protein sequence ID" value="SIO06334.1"/>
    <property type="molecule type" value="Genomic_DNA"/>
</dbReference>
<dbReference type="InterPro" id="IPR005839">
    <property type="entry name" value="Methylthiotransferase"/>
</dbReference>
<dbReference type="PROSITE" id="PS01278">
    <property type="entry name" value="MTTASE_RADICAL"/>
    <property type="match status" value="1"/>
</dbReference>
<keyword evidence="8 14" id="KW-0408">Iron</keyword>
<dbReference type="FunFam" id="3.40.50.12160:FF:000001">
    <property type="entry name" value="tRNA-2-methylthio-N(6)-dimethylallyladenosine synthase"/>
    <property type="match status" value="1"/>
</dbReference>
<dbReference type="Pfam" id="PF04055">
    <property type="entry name" value="Radical_SAM"/>
    <property type="match status" value="1"/>
</dbReference>
<organism evidence="18 19">
    <name type="scientific">Sulfurivirga caldicuralii</name>
    <dbReference type="NCBI Taxonomy" id="364032"/>
    <lineage>
        <taxon>Bacteria</taxon>
        <taxon>Pseudomonadati</taxon>
        <taxon>Pseudomonadota</taxon>
        <taxon>Gammaproteobacteria</taxon>
        <taxon>Thiotrichales</taxon>
        <taxon>Piscirickettsiaceae</taxon>
        <taxon>Sulfurivirga</taxon>
    </lineage>
</organism>
<feature type="domain" description="MTTase N-terminal" evidence="16">
    <location>
        <begin position="7"/>
        <end position="124"/>
    </location>
</feature>
<dbReference type="GO" id="GO:0046872">
    <property type="term" value="F:metal ion binding"/>
    <property type="evidence" value="ECO:0007669"/>
    <property type="project" value="UniProtKB-KW"/>
</dbReference>
<keyword evidence="19" id="KW-1185">Reference proteome</keyword>
<comment type="subunit">
    <text evidence="14">Monomer.</text>
</comment>
<dbReference type="PANTHER" id="PTHR43020">
    <property type="entry name" value="CDK5 REGULATORY SUBUNIT-ASSOCIATED PROTEIN 1"/>
    <property type="match status" value="1"/>
</dbReference>